<dbReference type="SUPFAM" id="SSF47923">
    <property type="entry name" value="Ypt/Rab-GAP domain of gyp1p"/>
    <property type="match status" value="2"/>
</dbReference>
<dbReference type="SMART" id="SM00164">
    <property type="entry name" value="TBC"/>
    <property type="match status" value="1"/>
</dbReference>
<keyword evidence="5" id="KW-0067">ATP-binding</keyword>
<dbReference type="InterPro" id="IPR036873">
    <property type="entry name" value="Rhodanese-like_dom_sf"/>
</dbReference>
<dbReference type="PROSITE" id="PS50086">
    <property type="entry name" value="TBC_RABGAP"/>
    <property type="match status" value="1"/>
</dbReference>
<evidence type="ECO:0000256" key="4">
    <source>
        <dbReference type="ARBA" id="ARBA00022777"/>
    </source>
</evidence>
<comment type="caution">
    <text evidence="9">The sequence shown here is derived from an EMBL/GenBank/DDBJ whole genome shotgun (WGS) entry which is preliminary data.</text>
</comment>
<evidence type="ECO:0000256" key="2">
    <source>
        <dbReference type="ARBA" id="ARBA00022679"/>
    </source>
</evidence>
<dbReference type="Gene3D" id="1.10.8.270">
    <property type="entry name" value="putative rabgap domain of human tbc1 domain family member 14 like domains"/>
    <property type="match status" value="1"/>
</dbReference>
<keyword evidence="2" id="KW-0808">Transferase</keyword>
<dbReference type="Gene3D" id="1.10.510.10">
    <property type="entry name" value="Transferase(Phosphotransferase) domain 1"/>
    <property type="match status" value="2"/>
</dbReference>
<dbReference type="EMBL" id="CAJNOG010000032">
    <property type="protein sequence ID" value="CAF0805040.1"/>
    <property type="molecule type" value="Genomic_DNA"/>
</dbReference>
<dbReference type="InterPro" id="IPR000719">
    <property type="entry name" value="Prot_kinase_dom"/>
</dbReference>
<evidence type="ECO:0000256" key="3">
    <source>
        <dbReference type="ARBA" id="ARBA00022741"/>
    </source>
</evidence>
<evidence type="ECO:0000259" key="8">
    <source>
        <dbReference type="PROSITE" id="PS50206"/>
    </source>
</evidence>
<dbReference type="InterPro" id="IPR050660">
    <property type="entry name" value="NEK_Ser/Thr_kinase"/>
</dbReference>
<dbReference type="InterPro" id="IPR035969">
    <property type="entry name" value="Rab-GAP_TBC_sf"/>
</dbReference>
<dbReference type="InterPro" id="IPR000195">
    <property type="entry name" value="Rab-GAP-TBC_dom"/>
</dbReference>
<dbReference type="Pfam" id="PF00069">
    <property type="entry name" value="Pkinase"/>
    <property type="match status" value="2"/>
</dbReference>
<reference evidence="9" key="1">
    <citation type="submission" date="2021-02" db="EMBL/GenBank/DDBJ databases">
        <authorList>
            <person name="Nowell W R."/>
        </authorList>
    </citation>
    <scope>NUCLEOTIDE SEQUENCE</scope>
</reference>
<dbReference type="FunFam" id="1.10.472.80:FF:000015">
    <property type="entry name" value="TBC domain-containing protein kinase-like protein"/>
    <property type="match status" value="1"/>
</dbReference>
<dbReference type="PROSITE" id="PS50206">
    <property type="entry name" value="RHODANESE_3"/>
    <property type="match status" value="1"/>
</dbReference>
<evidence type="ECO:0000259" key="6">
    <source>
        <dbReference type="PROSITE" id="PS50011"/>
    </source>
</evidence>
<proteinExistence type="predicted"/>
<dbReference type="GO" id="GO:0005524">
    <property type="term" value="F:ATP binding"/>
    <property type="evidence" value="ECO:0007669"/>
    <property type="project" value="UniProtKB-KW"/>
</dbReference>
<feature type="domain" description="Protein kinase" evidence="6">
    <location>
        <begin position="1"/>
        <end position="288"/>
    </location>
</feature>
<feature type="domain" description="Rhodanese" evidence="8">
    <location>
        <begin position="968"/>
        <end position="1068"/>
    </location>
</feature>
<feature type="domain" description="Rab-GAP TBC" evidence="7">
    <location>
        <begin position="670"/>
        <end position="856"/>
    </location>
</feature>
<organism evidence="9 10">
    <name type="scientific">Adineta steineri</name>
    <dbReference type="NCBI Taxonomy" id="433720"/>
    <lineage>
        <taxon>Eukaryota</taxon>
        <taxon>Metazoa</taxon>
        <taxon>Spiralia</taxon>
        <taxon>Gnathifera</taxon>
        <taxon>Rotifera</taxon>
        <taxon>Eurotatoria</taxon>
        <taxon>Bdelloidea</taxon>
        <taxon>Adinetida</taxon>
        <taxon>Adinetidae</taxon>
        <taxon>Adineta</taxon>
    </lineage>
</organism>
<dbReference type="SUPFAM" id="SSF52821">
    <property type="entry name" value="Rhodanese/Cell cycle control phosphatase"/>
    <property type="match status" value="1"/>
</dbReference>
<dbReference type="InterPro" id="IPR001763">
    <property type="entry name" value="Rhodanese-like_dom"/>
</dbReference>
<dbReference type="FunFam" id="1.10.8.270:FF:000044">
    <property type="entry name" value="TBC Kinase homolog"/>
    <property type="match status" value="1"/>
</dbReference>
<evidence type="ECO:0000256" key="5">
    <source>
        <dbReference type="ARBA" id="ARBA00022840"/>
    </source>
</evidence>
<sequence>MIVNNNHLGVNTFVASSHGNDQCGTNGLPLTPNSIVIIGRFQSLKTIEHPNLCRYVDIRKGTHERLIVVSEYYERSFECLLNEKKLLSIEQIQQWSHQILYGLIYLQDKQLYMRNLSLRNIRLTQSDQNIKIQNYGLWHMTQYGTCVTFPIGDPYYLAPECFALDLSFKAIIAASSSPHEAEISDPANAKSCIWSFGIILLELCLGQRLYGTQPVSVPMSTSVRCLRLNVRSALDILLRQNGLDQDERLKRNTTQFFLPIIRKCLNVQVQDRPTFAELLKELDGKPYIPPIQRSLQLTLFNGITPVLDHNLDLTDFKNLDIHFVDQNIKIQNYGLWHMTQYGTCVTFPIGDPYYLAPECFALDLSFKAIIAASSSPHEAEISDPANAKSCIWSFGIILLELCLGQRLYGTQPVSVPMSTSVRCLRLNVRSALDILLRQNGLDQDERLKRNTTQFFLPIIRKCLNVQVQDRPTFAELLKELDGKPYIPPIQRSLQLTLFNGITPVLDHNLDLTDFKNLDTSPFRCRTIDQIYYLWKLAGGDLTAVLKSAGLIKISSSISKISKFVSDHGDVYGLQRDINTLFDDTSYKLSLQELENRFNDMPIEILHPLLEGGDCEFEQRQEEFDKMIERQPLAVRENDFEYQFHRLTLFERLLAAYPYQKQRLYTEARKDIPPLYRAFLWAAILEISSNVNDVYNRINKDDIAPTVIRQIEVDIPRCHQYDELLSSPQGHKRMKNVLKAWIASHTNLVYWQGLDSLCAPFVYLNFNNEALAYASLSAFIPKYLNNFFLKDNSLIINEYLAVFSHLIAFHHPDLSNRLETIGFIPDLYAIPWFLTVFAHVFPLNKIFHLWDMLLLGGSSFPLCIGVAILTQLKALLLKADFNECILLFSELPEIDIERCVRDSIDIFASTPRSCTYREHASDLTNYQINNDLDMNPFPLADLKFERCPRISANDVVELNDLKAPTASLKTSKLLLIDIRTPDEYMKAALPASVNIPYENAFDDQNRITDNRLQHLLDQHRSLVKVVIGNKNYKQIVDFTNNLIINNATRVCLLHKGIDVFKTTGMLYVPTPSDLP</sequence>
<dbReference type="PANTHER" id="PTHR43671">
    <property type="entry name" value="SERINE/THREONINE-PROTEIN KINASE NEK"/>
    <property type="match status" value="1"/>
</dbReference>
<dbReference type="PANTHER" id="PTHR43671:SF13">
    <property type="entry name" value="SERINE_THREONINE-PROTEIN KINASE NEK2"/>
    <property type="match status" value="1"/>
</dbReference>
<dbReference type="Pfam" id="PF00581">
    <property type="entry name" value="Rhodanese"/>
    <property type="match status" value="1"/>
</dbReference>
<evidence type="ECO:0000313" key="10">
    <source>
        <dbReference type="Proteomes" id="UP000663845"/>
    </source>
</evidence>
<gene>
    <name evidence="9" type="ORF">JYZ213_LOCUS5465</name>
</gene>
<dbReference type="GO" id="GO:0004674">
    <property type="term" value="F:protein serine/threonine kinase activity"/>
    <property type="evidence" value="ECO:0007669"/>
    <property type="project" value="UniProtKB-EC"/>
</dbReference>
<dbReference type="PROSITE" id="PS50011">
    <property type="entry name" value="PROTEIN_KINASE_DOM"/>
    <property type="match status" value="1"/>
</dbReference>
<dbReference type="AlphaFoldDB" id="A0A813SZP0"/>
<dbReference type="Pfam" id="PF00566">
    <property type="entry name" value="RabGAP-TBC"/>
    <property type="match status" value="1"/>
</dbReference>
<evidence type="ECO:0000313" key="9">
    <source>
        <dbReference type="EMBL" id="CAF0805040.1"/>
    </source>
</evidence>
<name>A0A813SZP0_9BILA</name>
<dbReference type="SUPFAM" id="SSF56112">
    <property type="entry name" value="Protein kinase-like (PK-like)"/>
    <property type="match status" value="2"/>
</dbReference>
<accession>A0A813SZP0</accession>
<dbReference type="EC" id="2.7.11.1" evidence="1"/>
<protein>
    <recommendedName>
        <fullName evidence="1">non-specific serine/threonine protein kinase</fullName>
        <ecNumber evidence="1">2.7.11.1</ecNumber>
    </recommendedName>
</protein>
<evidence type="ECO:0000256" key="1">
    <source>
        <dbReference type="ARBA" id="ARBA00012513"/>
    </source>
</evidence>
<dbReference type="Gene3D" id="1.10.472.80">
    <property type="entry name" value="Ypt/Rab-GAP domain of gyp1p, domain 3"/>
    <property type="match status" value="1"/>
</dbReference>
<keyword evidence="3" id="KW-0547">Nucleotide-binding</keyword>
<dbReference type="Proteomes" id="UP000663845">
    <property type="component" value="Unassembled WGS sequence"/>
</dbReference>
<keyword evidence="4" id="KW-0418">Kinase</keyword>
<dbReference type="Gene3D" id="3.40.250.10">
    <property type="entry name" value="Rhodanese-like domain"/>
    <property type="match status" value="1"/>
</dbReference>
<evidence type="ECO:0000259" key="7">
    <source>
        <dbReference type="PROSITE" id="PS50086"/>
    </source>
</evidence>
<dbReference type="InterPro" id="IPR011009">
    <property type="entry name" value="Kinase-like_dom_sf"/>
</dbReference>